<keyword evidence="5 6" id="KW-0456">Lyase</keyword>
<comment type="caution">
    <text evidence="8">The sequence shown here is derived from an EMBL/GenBank/DDBJ whole genome shotgun (WGS) entry which is preliminary data.</text>
</comment>
<name>A0A9D9IVP2_9BACT</name>
<dbReference type="PANTHER" id="PTHR12592">
    <property type="entry name" value="ATP-DEPENDENT (S)-NAD(P)H-HYDRATE DEHYDRATASE FAMILY MEMBER"/>
    <property type="match status" value="1"/>
</dbReference>
<comment type="similarity">
    <text evidence="6">Belongs to the NnrD/CARKD family.</text>
</comment>
<comment type="cofactor">
    <cofactor evidence="6">
        <name>Mg(2+)</name>
        <dbReference type="ChEBI" id="CHEBI:18420"/>
    </cofactor>
</comment>
<dbReference type="PANTHER" id="PTHR12592:SF0">
    <property type="entry name" value="ATP-DEPENDENT (S)-NAD(P)H-HYDRATE DEHYDRATASE"/>
    <property type="match status" value="1"/>
</dbReference>
<feature type="binding site" evidence="6">
    <location>
        <position position="68"/>
    </location>
    <ligand>
        <name>(6S)-NADPHX</name>
        <dbReference type="ChEBI" id="CHEBI:64076"/>
    </ligand>
</feature>
<dbReference type="EMBL" id="JADILZ010000079">
    <property type="protein sequence ID" value="MBO8478944.1"/>
    <property type="molecule type" value="Genomic_DNA"/>
</dbReference>
<evidence type="ECO:0000256" key="1">
    <source>
        <dbReference type="ARBA" id="ARBA00022741"/>
    </source>
</evidence>
<organism evidence="8 9">
    <name type="scientific">Candidatus Cryptobacteroides excrementipullorum</name>
    <dbReference type="NCBI Taxonomy" id="2840761"/>
    <lineage>
        <taxon>Bacteria</taxon>
        <taxon>Pseudomonadati</taxon>
        <taxon>Bacteroidota</taxon>
        <taxon>Bacteroidia</taxon>
        <taxon>Bacteroidales</taxon>
        <taxon>Candidatus Cryptobacteroides</taxon>
    </lineage>
</organism>
<protein>
    <recommendedName>
        <fullName evidence="6">ADP-dependent (S)-NAD(P)H-hydrate dehydratase</fullName>
        <ecNumber evidence="6">4.2.1.136</ecNumber>
    </recommendedName>
    <alternativeName>
        <fullName evidence="6">ADP-dependent NAD(P)HX dehydratase</fullName>
    </alternativeName>
</protein>
<dbReference type="Proteomes" id="UP000823771">
    <property type="component" value="Unassembled WGS sequence"/>
</dbReference>
<evidence type="ECO:0000256" key="5">
    <source>
        <dbReference type="ARBA" id="ARBA00023239"/>
    </source>
</evidence>
<comment type="function">
    <text evidence="6">Catalyzes the dehydration of the S-form of NAD(P)HX at the expense of ADP, which is converted to AMP. Together with NAD(P)HX epimerase, which catalyzes the epimerization of the S- and R-forms, the enzyme allows the repair of both epimers of NAD(P)HX, a damaged form of NAD(P)H that is a result of enzymatic or heat-dependent hydration.</text>
</comment>
<evidence type="ECO:0000259" key="7">
    <source>
        <dbReference type="PROSITE" id="PS51383"/>
    </source>
</evidence>
<dbReference type="EC" id="4.2.1.136" evidence="6"/>
<reference evidence="8" key="1">
    <citation type="submission" date="2020-10" db="EMBL/GenBank/DDBJ databases">
        <authorList>
            <person name="Gilroy R."/>
        </authorList>
    </citation>
    <scope>NUCLEOTIDE SEQUENCE</scope>
    <source>
        <strain evidence="8">2478</strain>
    </source>
</reference>
<dbReference type="InterPro" id="IPR029056">
    <property type="entry name" value="Ribokinase-like"/>
</dbReference>
<feature type="binding site" evidence="6">
    <location>
        <position position="281"/>
    </location>
    <ligand>
        <name>AMP</name>
        <dbReference type="ChEBI" id="CHEBI:456215"/>
    </ligand>
</feature>
<feature type="binding site" evidence="6">
    <location>
        <begin position="252"/>
        <end position="256"/>
    </location>
    <ligand>
        <name>AMP</name>
        <dbReference type="ChEBI" id="CHEBI:456215"/>
    </ligand>
</feature>
<feature type="binding site" evidence="6">
    <location>
        <position position="282"/>
    </location>
    <ligand>
        <name>(6S)-NADPHX</name>
        <dbReference type="ChEBI" id="CHEBI:64076"/>
    </ligand>
</feature>
<keyword evidence="4 6" id="KW-0520">NAD</keyword>
<dbReference type="NCBIfam" id="TIGR00196">
    <property type="entry name" value="yjeF_cterm"/>
    <property type="match status" value="1"/>
</dbReference>
<dbReference type="GO" id="GO:0052856">
    <property type="term" value="F:NAD(P)HX epimerase activity"/>
    <property type="evidence" value="ECO:0007669"/>
    <property type="project" value="TreeGrafter"/>
</dbReference>
<reference evidence="8" key="2">
    <citation type="journal article" date="2021" name="PeerJ">
        <title>Extensive microbial diversity within the chicken gut microbiome revealed by metagenomics and culture.</title>
        <authorList>
            <person name="Gilroy R."/>
            <person name="Ravi A."/>
            <person name="Getino M."/>
            <person name="Pursley I."/>
            <person name="Horton D.L."/>
            <person name="Alikhan N.F."/>
            <person name="Baker D."/>
            <person name="Gharbi K."/>
            <person name="Hall N."/>
            <person name="Watson M."/>
            <person name="Adriaenssens E.M."/>
            <person name="Foster-Nyarko E."/>
            <person name="Jarju S."/>
            <person name="Secka A."/>
            <person name="Antonio M."/>
            <person name="Oren A."/>
            <person name="Chaudhuri R.R."/>
            <person name="La Ragione R."/>
            <person name="Hildebrand F."/>
            <person name="Pallen M.J."/>
        </authorList>
    </citation>
    <scope>NUCLEOTIDE SEQUENCE</scope>
    <source>
        <strain evidence="8">2478</strain>
    </source>
</reference>
<feature type="binding site" evidence="6">
    <location>
        <position position="198"/>
    </location>
    <ligand>
        <name>(6S)-NADPHX</name>
        <dbReference type="ChEBI" id="CHEBI:64076"/>
    </ligand>
</feature>
<comment type="subunit">
    <text evidence="6">Homotetramer.</text>
</comment>
<dbReference type="PROSITE" id="PS51383">
    <property type="entry name" value="YJEF_C_3"/>
    <property type="match status" value="1"/>
</dbReference>
<dbReference type="GO" id="GO:0110051">
    <property type="term" value="P:metabolite repair"/>
    <property type="evidence" value="ECO:0007669"/>
    <property type="project" value="TreeGrafter"/>
</dbReference>
<evidence type="ECO:0000256" key="2">
    <source>
        <dbReference type="ARBA" id="ARBA00022840"/>
    </source>
</evidence>
<proteinExistence type="inferred from homology"/>
<comment type="catalytic activity">
    <reaction evidence="6">
        <text>(6S)-NADHX + ADP = AMP + phosphate + NADH + H(+)</text>
        <dbReference type="Rhea" id="RHEA:32223"/>
        <dbReference type="ChEBI" id="CHEBI:15378"/>
        <dbReference type="ChEBI" id="CHEBI:43474"/>
        <dbReference type="ChEBI" id="CHEBI:57945"/>
        <dbReference type="ChEBI" id="CHEBI:64074"/>
        <dbReference type="ChEBI" id="CHEBI:456215"/>
        <dbReference type="ChEBI" id="CHEBI:456216"/>
        <dbReference type="EC" id="4.2.1.136"/>
    </reaction>
</comment>
<dbReference type="Pfam" id="PF01256">
    <property type="entry name" value="Carb_kinase"/>
    <property type="match status" value="1"/>
</dbReference>
<dbReference type="InterPro" id="IPR000631">
    <property type="entry name" value="CARKD"/>
</dbReference>
<evidence type="ECO:0000256" key="4">
    <source>
        <dbReference type="ARBA" id="ARBA00023027"/>
    </source>
</evidence>
<dbReference type="AlphaFoldDB" id="A0A9D9IVP2"/>
<keyword evidence="1 6" id="KW-0547">Nucleotide-binding</keyword>
<keyword evidence="3 6" id="KW-0521">NADP</keyword>
<dbReference type="CDD" id="cd01171">
    <property type="entry name" value="YXKO-related"/>
    <property type="match status" value="1"/>
</dbReference>
<dbReference type="HAMAP" id="MF_01965">
    <property type="entry name" value="NADHX_dehydratase"/>
    <property type="match status" value="1"/>
</dbReference>
<dbReference type="SUPFAM" id="SSF53613">
    <property type="entry name" value="Ribokinase-like"/>
    <property type="match status" value="1"/>
</dbReference>
<evidence type="ECO:0000256" key="6">
    <source>
        <dbReference type="HAMAP-Rule" id="MF_01965"/>
    </source>
</evidence>
<dbReference type="GO" id="GO:0005524">
    <property type="term" value="F:ATP binding"/>
    <property type="evidence" value="ECO:0007669"/>
    <property type="project" value="UniProtKB-KW"/>
</dbReference>
<accession>A0A9D9IVP2</accession>
<keyword evidence="2 6" id="KW-0067">ATP-binding</keyword>
<evidence type="ECO:0000256" key="3">
    <source>
        <dbReference type="ARBA" id="ARBA00022857"/>
    </source>
</evidence>
<dbReference type="GO" id="GO:0052855">
    <property type="term" value="F:ADP-dependent NAD(P)H-hydrate dehydratase activity"/>
    <property type="evidence" value="ECO:0007669"/>
    <property type="project" value="UniProtKB-UniRule"/>
</dbReference>
<feature type="binding site" evidence="6">
    <location>
        <position position="131"/>
    </location>
    <ligand>
        <name>(6S)-NADPHX</name>
        <dbReference type="ChEBI" id="CHEBI:64076"/>
    </ligand>
</feature>
<evidence type="ECO:0000313" key="8">
    <source>
        <dbReference type="EMBL" id="MBO8478944.1"/>
    </source>
</evidence>
<dbReference type="Gene3D" id="3.40.1190.20">
    <property type="match status" value="1"/>
</dbReference>
<evidence type="ECO:0000313" key="9">
    <source>
        <dbReference type="Proteomes" id="UP000823771"/>
    </source>
</evidence>
<gene>
    <name evidence="6" type="primary">nnrD</name>
    <name evidence="8" type="ORF">IAB80_08680</name>
</gene>
<comment type="catalytic activity">
    <reaction evidence="6">
        <text>(6S)-NADPHX + ADP = AMP + phosphate + NADPH + H(+)</text>
        <dbReference type="Rhea" id="RHEA:32235"/>
        <dbReference type="ChEBI" id="CHEBI:15378"/>
        <dbReference type="ChEBI" id="CHEBI:43474"/>
        <dbReference type="ChEBI" id="CHEBI:57783"/>
        <dbReference type="ChEBI" id="CHEBI:64076"/>
        <dbReference type="ChEBI" id="CHEBI:456215"/>
        <dbReference type="ChEBI" id="CHEBI:456216"/>
        <dbReference type="EC" id="4.2.1.136"/>
    </reaction>
</comment>
<dbReference type="GO" id="GO:0046496">
    <property type="term" value="P:nicotinamide nucleotide metabolic process"/>
    <property type="evidence" value="ECO:0007669"/>
    <property type="project" value="UniProtKB-UniRule"/>
</dbReference>
<sequence>MGTQYTYSGREAARCPVTDAEERSAGLEYMILNHEYISGLLKVREEDSYKGTYGHALVIAGSVGMMGAAILAAGGALKSGCGLVTVHVPYSERLSIHLSHPSAIVECDPGTSFSRVPGNLFRYRAAGIGCGLGQSQDSISALKALLSRLGGSCREARDSADSERETPGAVLDADALNIIASHPEMFGTIPPGSILTPHLGELSRLLSSAASYGIAGIRRDTGPDERPWNSSRDMTLMVRSLAEALGSVIVVKGPGTMVCPPDGMLYFNATGNPGMAKGGSGDILTGLVTGLRARGYSPAEAAVLGVWFHGLAGDTAAEETGMESMNASDILRNIRIR</sequence>
<feature type="domain" description="YjeF C-terminal" evidence="7">
    <location>
        <begin position="33"/>
        <end position="337"/>
    </location>
</feature>